<evidence type="ECO:0000256" key="5">
    <source>
        <dbReference type="SAM" id="MobiDB-lite"/>
    </source>
</evidence>
<keyword evidence="2 4" id="KW-0863">Zinc-finger</keyword>
<accession>A0A6L2N1W1</accession>
<feature type="region of interest" description="Disordered" evidence="5">
    <location>
        <begin position="59"/>
        <end position="81"/>
    </location>
</feature>
<dbReference type="GO" id="GO:0008270">
    <property type="term" value="F:zinc ion binding"/>
    <property type="evidence" value="ECO:0007669"/>
    <property type="project" value="UniProtKB-KW"/>
</dbReference>
<feature type="domain" description="BED-type" evidence="6">
    <location>
        <begin position="4"/>
        <end position="59"/>
    </location>
</feature>
<evidence type="ECO:0000256" key="2">
    <source>
        <dbReference type="ARBA" id="ARBA00022771"/>
    </source>
</evidence>
<proteinExistence type="predicted"/>
<evidence type="ECO:0000256" key="4">
    <source>
        <dbReference type="PROSITE-ProRule" id="PRU00027"/>
    </source>
</evidence>
<evidence type="ECO:0000259" key="6">
    <source>
        <dbReference type="PROSITE" id="PS50808"/>
    </source>
</evidence>
<dbReference type="GO" id="GO:0003677">
    <property type="term" value="F:DNA binding"/>
    <property type="evidence" value="ECO:0007669"/>
    <property type="project" value="InterPro"/>
</dbReference>
<dbReference type="SMART" id="SM00614">
    <property type="entry name" value="ZnF_BED"/>
    <property type="match status" value="1"/>
</dbReference>
<protein>
    <submittedName>
        <fullName evidence="7">Zinc finger, BED-type</fullName>
    </submittedName>
</protein>
<evidence type="ECO:0000256" key="3">
    <source>
        <dbReference type="ARBA" id="ARBA00022833"/>
    </source>
</evidence>
<dbReference type="AlphaFoldDB" id="A0A6L2N1W1"/>
<dbReference type="InterPro" id="IPR003656">
    <property type="entry name" value="Znf_BED"/>
</dbReference>
<evidence type="ECO:0000256" key="1">
    <source>
        <dbReference type="ARBA" id="ARBA00022723"/>
    </source>
</evidence>
<organism evidence="7">
    <name type="scientific">Tanacetum cinerariifolium</name>
    <name type="common">Dalmatian daisy</name>
    <name type="synonym">Chrysanthemum cinerariifolium</name>
    <dbReference type="NCBI Taxonomy" id="118510"/>
    <lineage>
        <taxon>Eukaryota</taxon>
        <taxon>Viridiplantae</taxon>
        <taxon>Streptophyta</taxon>
        <taxon>Embryophyta</taxon>
        <taxon>Tracheophyta</taxon>
        <taxon>Spermatophyta</taxon>
        <taxon>Magnoliopsida</taxon>
        <taxon>eudicotyledons</taxon>
        <taxon>Gunneridae</taxon>
        <taxon>Pentapetalae</taxon>
        <taxon>asterids</taxon>
        <taxon>campanulids</taxon>
        <taxon>Asterales</taxon>
        <taxon>Asteraceae</taxon>
        <taxon>Asteroideae</taxon>
        <taxon>Anthemideae</taxon>
        <taxon>Anthemidinae</taxon>
        <taxon>Tanacetum</taxon>
    </lineage>
</organism>
<dbReference type="EMBL" id="BKCJ010008031">
    <property type="protein sequence ID" value="GEU80201.1"/>
    <property type="molecule type" value="Genomic_DNA"/>
</dbReference>
<name>A0A6L2N1W1_TANCI</name>
<dbReference type="Pfam" id="PF02892">
    <property type="entry name" value="zf-BED"/>
    <property type="match status" value="1"/>
</dbReference>
<keyword evidence="3" id="KW-0862">Zinc</keyword>
<comment type="caution">
    <text evidence="7">The sequence shown here is derived from an EMBL/GenBank/DDBJ whole genome shotgun (WGS) entry which is preliminary data.</text>
</comment>
<evidence type="ECO:0000313" key="7">
    <source>
        <dbReference type="EMBL" id="GEU80201.1"/>
    </source>
</evidence>
<dbReference type="PROSITE" id="PS50808">
    <property type="entry name" value="ZF_BED"/>
    <property type="match status" value="1"/>
</dbReference>
<reference evidence="7" key="1">
    <citation type="journal article" date="2019" name="Sci. Rep.">
        <title>Draft genome of Tanacetum cinerariifolium, the natural source of mosquito coil.</title>
        <authorList>
            <person name="Yamashiro T."/>
            <person name="Shiraishi A."/>
            <person name="Satake H."/>
            <person name="Nakayama K."/>
        </authorList>
    </citation>
    <scope>NUCLEOTIDE SEQUENCE</scope>
</reference>
<sequence length="211" mass="24127">MNGGRRSWVWDHFTFIKCETRVPCPYCKNVSAAAGIKRNGTSTLIQYLKSVCKKSPTSKKFDLKNQKPIPMGESSERLDSHSFSQEKSAFDRLEVIDPTLKVKLRMMVRRLQRREGRMIELWGLRRKRIGRTLDKFRGPNDGCERYMEEHGEGVNNIVVEIYFADGPEKRVGMYVLRMPISTVASDSSISTSVVELSKILGAPLPLRQLKC</sequence>
<gene>
    <name evidence="7" type="ORF">Tci_052179</name>
</gene>
<keyword evidence="1" id="KW-0479">Metal-binding</keyword>